<dbReference type="Gene3D" id="3.30.450.40">
    <property type="match status" value="1"/>
</dbReference>
<evidence type="ECO:0000256" key="2">
    <source>
        <dbReference type="ARBA" id="ARBA00023125"/>
    </source>
</evidence>
<dbReference type="InterPro" id="IPR019887">
    <property type="entry name" value="Tscrpt_reg_AsnC/Lrp_C"/>
</dbReference>
<organism evidence="5 6">
    <name type="scientific">Amycolatopsis ultiminotia</name>
    <dbReference type="NCBI Taxonomy" id="543629"/>
    <lineage>
        <taxon>Bacteria</taxon>
        <taxon>Bacillati</taxon>
        <taxon>Actinomycetota</taxon>
        <taxon>Actinomycetes</taxon>
        <taxon>Pseudonocardiales</taxon>
        <taxon>Pseudonocardiaceae</taxon>
        <taxon>Amycolatopsis</taxon>
    </lineage>
</organism>
<dbReference type="SUPFAM" id="SSF46785">
    <property type="entry name" value="Winged helix' DNA-binding domain"/>
    <property type="match status" value="1"/>
</dbReference>
<keyword evidence="6" id="KW-1185">Reference proteome</keyword>
<protein>
    <recommendedName>
        <fullName evidence="4">HTH asnC-type domain-containing protein</fullName>
    </recommendedName>
</protein>
<proteinExistence type="predicted"/>
<dbReference type="PANTHER" id="PTHR30154:SF34">
    <property type="entry name" value="TRANSCRIPTIONAL REGULATOR AZLB"/>
    <property type="match status" value="1"/>
</dbReference>
<dbReference type="InterPro" id="IPR036390">
    <property type="entry name" value="WH_DNA-bd_sf"/>
</dbReference>
<gene>
    <name evidence="5" type="ORF">GCM10022222_09230</name>
</gene>
<keyword evidence="1" id="KW-0805">Transcription regulation</keyword>
<reference evidence="6" key="1">
    <citation type="journal article" date="2019" name="Int. J. Syst. Evol. Microbiol.">
        <title>The Global Catalogue of Microorganisms (GCM) 10K type strain sequencing project: providing services to taxonomists for standard genome sequencing and annotation.</title>
        <authorList>
            <consortium name="The Broad Institute Genomics Platform"/>
            <consortium name="The Broad Institute Genome Sequencing Center for Infectious Disease"/>
            <person name="Wu L."/>
            <person name="Ma J."/>
        </authorList>
    </citation>
    <scope>NUCLEOTIDE SEQUENCE [LARGE SCALE GENOMIC DNA]</scope>
    <source>
        <strain evidence="6">JCM 16898</strain>
    </source>
</reference>
<name>A0ABP6V8L7_9PSEU</name>
<dbReference type="Proteomes" id="UP001500689">
    <property type="component" value="Unassembled WGS sequence"/>
</dbReference>
<dbReference type="PROSITE" id="PS50956">
    <property type="entry name" value="HTH_ASNC_2"/>
    <property type="match status" value="1"/>
</dbReference>
<dbReference type="SUPFAM" id="SSF54909">
    <property type="entry name" value="Dimeric alpha+beta barrel"/>
    <property type="match status" value="1"/>
</dbReference>
<dbReference type="InterPro" id="IPR000485">
    <property type="entry name" value="AsnC-type_HTH_dom"/>
</dbReference>
<dbReference type="SUPFAM" id="SSF55781">
    <property type="entry name" value="GAF domain-like"/>
    <property type="match status" value="1"/>
</dbReference>
<dbReference type="Gene3D" id="1.10.10.10">
    <property type="entry name" value="Winged helix-like DNA-binding domain superfamily/Winged helix DNA-binding domain"/>
    <property type="match status" value="1"/>
</dbReference>
<dbReference type="Gene3D" id="3.30.70.920">
    <property type="match status" value="1"/>
</dbReference>
<evidence type="ECO:0000256" key="1">
    <source>
        <dbReference type="ARBA" id="ARBA00023015"/>
    </source>
</evidence>
<dbReference type="InterPro" id="IPR019888">
    <property type="entry name" value="Tscrpt_reg_AsnC-like"/>
</dbReference>
<sequence length="339" mass="37523">MMVDIQIQQCYHVRVKEVDVREPDALDEKIFGLLAENGRMSNLEVAAKVGVSEKTVRQRIRRLIERDGMRVVATMDHKAPPSRLIVLVRVESGQRFVVADRMASMPQVDEVHLTTGAYELVVLASFESDSDALEFYVRHVEQGPGIEESLSTHVVETITGSTAARPDHFEQFDKQASSAGSMSELLDLACDVATASLGADRVHVAAGNVLPGDPTLSPWPSTMRWRGLSSRYVEEIRVKGQAEGIILPNIVKHNQHVFVADAATDPLLRSVADLVVSEGFHSWLGLPVCNDDTRSGTLCLYWNNIITYREDLVRRAQELADTLGKHLPRYSSEPSDVPA</sequence>
<evidence type="ECO:0000256" key="3">
    <source>
        <dbReference type="ARBA" id="ARBA00023163"/>
    </source>
</evidence>
<dbReference type="EMBL" id="BAAAZN010000001">
    <property type="protein sequence ID" value="GAA3528352.1"/>
    <property type="molecule type" value="Genomic_DNA"/>
</dbReference>
<evidence type="ECO:0000313" key="6">
    <source>
        <dbReference type="Proteomes" id="UP001500689"/>
    </source>
</evidence>
<feature type="domain" description="HTH asnC-type" evidence="4">
    <location>
        <begin position="23"/>
        <end position="66"/>
    </location>
</feature>
<accession>A0ABP6V8L7</accession>
<dbReference type="PRINTS" id="PR00033">
    <property type="entry name" value="HTHASNC"/>
</dbReference>
<dbReference type="InterPro" id="IPR011008">
    <property type="entry name" value="Dimeric_a/b-barrel"/>
</dbReference>
<evidence type="ECO:0000259" key="4">
    <source>
        <dbReference type="PROSITE" id="PS50956"/>
    </source>
</evidence>
<dbReference type="InterPro" id="IPR029016">
    <property type="entry name" value="GAF-like_dom_sf"/>
</dbReference>
<dbReference type="InterPro" id="IPR003018">
    <property type="entry name" value="GAF"/>
</dbReference>
<evidence type="ECO:0000313" key="5">
    <source>
        <dbReference type="EMBL" id="GAA3528352.1"/>
    </source>
</evidence>
<keyword evidence="3" id="KW-0804">Transcription</keyword>
<keyword evidence="2" id="KW-0238">DNA-binding</keyword>
<dbReference type="Pfam" id="PF13185">
    <property type="entry name" value="GAF_2"/>
    <property type="match status" value="1"/>
</dbReference>
<dbReference type="PANTHER" id="PTHR30154">
    <property type="entry name" value="LEUCINE-RESPONSIVE REGULATORY PROTEIN"/>
    <property type="match status" value="1"/>
</dbReference>
<dbReference type="Pfam" id="PF01037">
    <property type="entry name" value="AsnC_trans_reg"/>
    <property type="match status" value="1"/>
</dbReference>
<dbReference type="InterPro" id="IPR036388">
    <property type="entry name" value="WH-like_DNA-bd_sf"/>
</dbReference>
<comment type="caution">
    <text evidence="5">The sequence shown here is derived from an EMBL/GenBank/DDBJ whole genome shotgun (WGS) entry which is preliminary data.</text>
</comment>
<dbReference type="Pfam" id="PF13404">
    <property type="entry name" value="HTH_AsnC-type"/>
    <property type="match status" value="1"/>
</dbReference>
<dbReference type="SMART" id="SM00344">
    <property type="entry name" value="HTH_ASNC"/>
    <property type="match status" value="1"/>
</dbReference>